<gene>
    <name evidence="1" type="ORF">Vadar_025590</name>
</gene>
<dbReference type="Proteomes" id="UP000828048">
    <property type="component" value="Chromosome 11"/>
</dbReference>
<name>A0ACB7YPS2_9ERIC</name>
<evidence type="ECO:0000313" key="1">
    <source>
        <dbReference type="EMBL" id="KAH7855498.1"/>
    </source>
</evidence>
<dbReference type="EMBL" id="CM037161">
    <property type="protein sequence ID" value="KAH7855498.1"/>
    <property type="molecule type" value="Genomic_DNA"/>
</dbReference>
<comment type="caution">
    <text evidence="1">The sequence shown here is derived from an EMBL/GenBank/DDBJ whole genome shotgun (WGS) entry which is preliminary data.</text>
</comment>
<keyword evidence="2" id="KW-1185">Reference proteome</keyword>
<protein>
    <submittedName>
        <fullName evidence="1">Uncharacterized protein</fullName>
    </submittedName>
</protein>
<sequence>MHKYALLMNPLARSIEELLPTRVSNSFWCFILLRTALVISSVGVAFIIPFFGLVMALIGSLLSILVAVILPALCFLRIVKKPTKTQIVLSTGTIVLGVVSAALGTYSSLSEIVKKY</sequence>
<reference evidence="1 2" key="1">
    <citation type="journal article" date="2021" name="Hortic Res">
        <title>High-quality reference genome and annotation aids understanding of berry development for evergreen blueberry (Vaccinium darrowii).</title>
        <authorList>
            <person name="Yu J."/>
            <person name="Hulse-Kemp A.M."/>
            <person name="Babiker E."/>
            <person name="Staton M."/>
        </authorList>
    </citation>
    <scope>NUCLEOTIDE SEQUENCE [LARGE SCALE GENOMIC DNA]</scope>
    <source>
        <strain evidence="2">cv. NJ 8807/NJ 8810</strain>
        <tissue evidence="1">Young leaf</tissue>
    </source>
</reference>
<evidence type="ECO:0000313" key="2">
    <source>
        <dbReference type="Proteomes" id="UP000828048"/>
    </source>
</evidence>
<proteinExistence type="predicted"/>
<organism evidence="1 2">
    <name type="scientific">Vaccinium darrowii</name>
    <dbReference type="NCBI Taxonomy" id="229202"/>
    <lineage>
        <taxon>Eukaryota</taxon>
        <taxon>Viridiplantae</taxon>
        <taxon>Streptophyta</taxon>
        <taxon>Embryophyta</taxon>
        <taxon>Tracheophyta</taxon>
        <taxon>Spermatophyta</taxon>
        <taxon>Magnoliopsida</taxon>
        <taxon>eudicotyledons</taxon>
        <taxon>Gunneridae</taxon>
        <taxon>Pentapetalae</taxon>
        <taxon>asterids</taxon>
        <taxon>Ericales</taxon>
        <taxon>Ericaceae</taxon>
        <taxon>Vaccinioideae</taxon>
        <taxon>Vaccinieae</taxon>
        <taxon>Vaccinium</taxon>
    </lineage>
</organism>
<accession>A0ACB7YPS2</accession>